<evidence type="ECO:0000313" key="1">
    <source>
        <dbReference type="EMBL" id="SPF50391.1"/>
    </source>
</evidence>
<proteinExistence type="predicted"/>
<dbReference type="EMBL" id="OMOF01000417">
    <property type="protein sequence ID" value="SPF50391.1"/>
    <property type="molecule type" value="Genomic_DNA"/>
</dbReference>
<reference evidence="2" key="1">
    <citation type="submission" date="2018-02" db="EMBL/GenBank/DDBJ databases">
        <authorList>
            <person name="Hausmann B."/>
        </authorList>
    </citation>
    <scope>NUCLEOTIDE SEQUENCE [LARGE SCALE GENOMIC DNA]</scope>
    <source>
        <strain evidence="2">Peat soil MAG SbF1</strain>
    </source>
</reference>
<evidence type="ECO:0000313" key="2">
    <source>
        <dbReference type="Proteomes" id="UP000238916"/>
    </source>
</evidence>
<dbReference type="Proteomes" id="UP000238916">
    <property type="component" value="Unassembled WGS sequence"/>
</dbReference>
<dbReference type="AlphaFoldDB" id="A0A2U3LEN4"/>
<organism evidence="1 2">
    <name type="scientific">Candidatus Desulfosporosinus infrequens</name>
    <dbReference type="NCBI Taxonomy" id="2043169"/>
    <lineage>
        <taxon>Bacteria</taxon>
        <taxon>Bacillati</taxon>
        <taxon>Bacillota</taxon>
        <taxon>Clostridia</taxon>
        <taxon>Eubacteriales</taxon>
        <taxon>Desulfitobacteriaceae</taxon>
        <taxon>Desulfosporosinus</taxon>
    </lineage>
</organism>
<name>A0A2U3LEN4_9FIRM</name>
<protein>
    <submittedName>
        <fullName evidence="1">Uncharacterized protein</fullName>
    </submittedName>
</protein>
<sequence>MSIGSKFEIVRNWGEVSHLKGESYEKINFVSLRIKHNTIIIKASV</sequence>
<gene>
    <name evidence="1" type="ORF">SBF1_4740004</name>
</gene>
<accession>A0A2U3LEN4</accession>